<dbReference type="AlphaFoldDB" id="A0A371FWE3"/>
<evidence type="ECO:0008006" key="3">
    <source>
        <dbReference type="Google" id="ProtNLM"/>
    </source>
</evidence>
<evidence type="ECO:0000313" key="1">
    <source>
        <dbReference type="EMBL" id="RDX82677.1"/>
    </source>
</evidence>
<dbReference type="OrthoDB" id="1392315at2759"/>
<protein>
    <recommendedName>
        <fullName evidence="3">Mitochondrial protein</fullName>
    </recommendedName>
</protein>
<proteinExistence type="predicted"/>
<comment type="caution">
    <text evidence="1">The sequence shown here is derived from an EMBL/GenBank/DDBJ whole genome shotgun (WGS) entry which is preliminary data.</text>
</comment>
<feature type="non-terminal residue" evidence="1">
    <location>
        <position position="1"/>
    </location>
</feature>
<dbReference type="EMBL" id="QJKJ01007579">
    <property type="protein sequence ID" value="RDX82677.1"/>
    <property type="molecule type" value="Genomic_DNA"/>
</dbReference>
<gene>
    <name evidence="1" type="ORF">CR513_36506</name>
</gene>
<organism evidence="1 2">
    <name type="scientific">Mucuna pruriens</name>
    <name type="common">Velvet bean</name>
    <name type="synonym">Dolichos pruriens</name>
    <dbReference type="NCBI Taxonomy" id="157652"/>
    <lineage>
        <taxon>Eukaryota</taxon>
        <taxon>Viridiplantae</taxon>
        <taxon>Streptophyta</taxon>
        <taxon>Embryophyta</taxon>
        <taxon>Tracheophyta</taxon>
        <taxon>Spermatophyta</taxon>
        <taxon>Magnoliopsida</taxon>
        <taxon>eudicotyledons</taxon>
        <taxon>Gunneridae</taxon>
        <taxon>Pentapetalae</taxon>
        <taxon>rosids</taxon>
        <taxon>fabids</taxon>
        <taxon>Fabales</taxon>
        <taxon>Fabaceae</taxon>
        <taxon>Papilionoideae</taxon>
        <taxon>50 kb inversion clade</taxon>
        <taxon>NPAAA clade</taxon>
        <taxon>indigoferoid/millettioid clade</taxon>
        <taxon>Phaseoleae</taxon>
        <taxon>Mucuna</taxon>
    </lineage>
</organism>
<accession>A0A371FWE3</accession>
<evidence type="ECO:0000313" key="2">
    <source>
        <dbReference type="Proteomes" id="UP000257109"/>
    </source>
</evidence>
<dbReference type="Proteomes" id="UP000257109">
    <property type="component" value="Unassembled WGS sequence"/>
</dbReference>
<name>A0A371FWE3_MUCPR</name>
<keyword evidence="2" id="KW-1185">Reference proteome</keyword>
<reference evidence="1" key="1">
    <citation type="submission" date="2018-05" db="EMBL/GenBank/DDBJ databases">
        <title>Draft genome of Mucuna pruriens seed.</title>
        <authorList>
            <person name="Nnadi N.E."/>
            <person name="Vos R."/>
            <person name="Hasami M.H."/>
            <person name="Devisetty U.K."/>
            <person name="Aguiy J.C."/>
        </authorList>
    </citation>
    <scope>NUCLEOTIDE SEQUENCE [LARGE SCALE GENOMIC DNA]</scope>
    <source>
        <strain evidence="1">JCA_2017</strain>
    </source>
</reference>
<sequence length="147" mass="17097">MKELGKLKNFLGIEVAYSKQGIFISQRKYVLDLFKETGKLCKTSRVPIEHNHRIGCEESPIIDKLVRKLIYLSILGQILPMLLVWSTNLCMILGKGTFMQLNGSSRKGLLFRKEGTLSMEIYPNEDYQDWLWIKDPPLDIVCFWEEI</sequence>